<dbReference type="Proteomes" id="UP000013827">
    <property type="component" value="Unassembled WGS sequence"/>
</dbReference>
<feature type="region of interest" description="Disordered" evidence="1">
    <location>
        <begin position="1"/>
        <end position="27"/>
    </location>
</feature>
<evidence type="ECO:0000256" key="1">
    <source>
        <dbReference type="SAM" id="MobiDB-lite"/>
    </source>
</evidence>
<proteinExistence type="predicted"/>
<dbReference type="AlphaFoldDB" id="A0A0D3I7Q3"/>
<protein>
    <submittedName>
        <fullName evidence="2">Uncharacterized protein</fullName>
    </submittedName>
</protein>
<accession>A0A0D3I7Q3</accession>
<dbReference type="PaxDb" id="2903-EOD07288"/>
<reference evidence="3" key="1">
    <citation type="journal article" date="2013" name="Nature">
        <title>Pan genome of the phytoplankton Emiliania underpins its global distribution.</title>
        <authorList>
            <person name="Read B.A."/>
            <person name="Kegel J."/>
            <person name="Klute M.J."/>
            <person name="Kuo A."/>
            <person name="Lefebvre S.C."/>
            <person name="Maumus F."/>
            <person name="Mayer C."/>
            <person name="Miller J."/>
            <person name="Monier A."/>
            <person name="Salamov A."/>
            <person name="Young J."/>
            <person name="Aguilar M."/>
            <person name="Claverie J.M."/>
            <person name="Frickenhaus S."/>
            <person name="Gonzalez K."/>
            <person name="Herman E.K."/>
            <person name="Lin Y.C."/>
            <person name="Napier J."/>
            <person name="Ogata H."/>
            <person name="Sarno A.F."/>
            <person name="Shmutz J."/>
            <person name="Schroeder D."/>
            <person name="de Vargas C."/>
            <person name="Verret F."/>
            <person name="von Dassow P."/>
            <person name="Valentin K."/>
            <person name="Van de Peer Y."/>
            <person name="Wheeler G."/>
            <person name="Dacks J.B."/>
            <person name="Delwiche C.F."/>
            <person name="Dyhrman S.T."/>
            <person name="Glockner G."/>
            <person name="John U."/>
            <person name="Richards T."/>
            <person name="Worden A.Z."/>
            <person name="Zhang X."/>
            <person name="Grigoriev I.V."/>
            <person name="Allen A.E."/>
            <person name="Bidle K."/>
            <person name="Borodovsky M."/>
            <person name="Bowler C."/>
            <person name="Brownlee C."/>
            <person name="Cock J.M."/>
            <person name="Elias M."/>
            <person name="Gladyshev V.N."/>
            <person name="Groth M."/>
            <person name="Guda C."/>
            <person name="Hadaegh A."/>
            <person name="Iglesias-Rodriguez M.D."/>
            <person name="Jenkins J."/>
            <person name="Jones B.M."/>
            <person name="Lawson T."/>
            <person name="Leese F."/>
            <person name="Lindquist E."/>
            <person name="Lobanov A."/>
            <person name="Lomsadze A."/>
            <person name="Malik S.B."/>
            <person name="Marsh M.E."/>
            <person name="Mackinder L."/>
            <person name="Mock T."/>
            <person name="Mueller-Roeber B."/>
            <person name="Pagarete A."/>
            <person name="Parker M."/>
            <person name="Probert I."/>
            <person name="Quesneville H."/>
            <person name="Raines C."/>
            <person name="Rensing S.A."/>
            <person name="Riano-Pachon D.M."/>
            <person name="Richier S."/>
            <person name="Rokitta S."/>
            <person name="Shiraiwa Y."/>
            <person name="Soanes D.M."/>
            <person name="van der Giezen M."/>
            <person name="Wahlund T.M."/>
            <person name="Williams B."/>
            <person name="Wilson W."/>
            <person name="Wolfe G."/>
            <person name="Wurch L.L."/>
        </authorList>
    </citation>
    <scope>NUCLEOTIDE SEQUENCE</scope>
</reference>
<keyword evidence="3" id="KW-1185">Reference proteome</keyword>
<reference evidence="2" key="2">
    <citation type="submission" date="2024-10" db="UniProtKB">
        <authorList>
            <consortium name="EnsemblProtists"/>
        </authorList>
    </citation>
    <scope>IDENTIFICATION</scope>
</reference>
<dbReference type="KEGG" id="ehx:EMIHUDRAFT_198697"/>
<sequence>MRRVTRDGLIGFYDNPPKGPLRDDPLPDAFFPPTADGFGVDWAADRAGQGKQGHRDVSKPIAATIPLGHEPATEDTSVRIGGPAALKTGLGRF</sequence>
<dbReference type="GeneID" id="17253463"/>
<evidence type="ECO:0000313" key="3">
    <source>
        <dbReference type="Proteomes" id="UP000013827"/>
    </source>
</evidence>
<organism evidence="2 3">
    <name type="scientific">Emiliania huxleyi (strain CCMP1516)</name>
    <dbReference type="NCBI Taxonomy" id="280463"/>
    <lineage>
        <taxon>Eukaryota</taxon>
        <taxon>Haptista</taxon>
        <taxon>Haptophyta</taxon>
        <taxon>Prymnesiophyceae</taxon>
        <taxon>Isochrysidales</taxon>
        <taxon>Noelaerhabdaceae</taxon>
        <taxon>Emiliania</taxon>
    </lineage>
</organism>
<dbReference type="HOGENOM" id="CLU_2404175_0_0_1"/>
<evidence type="ECO:0000313" key="2">
    <source>
        <dbReference type="EnsemblProtists" id="EOD07288"/>
    </source>
</evidence>
<dbReference type="EnsemblProtists" id="EOD07288">
    <property type="protein sequence ID" value="EOD07288"/>
    <property type="gene ID" value="EMIHUDRAFT_198697"/>
</dbReference>
<name>A0A0D3I7Q3_EMIH1</name>
<dbReference type="RefSeq" id="XP_005759717.1">
    <property type="nucleotide sequence ID" value="XM_005759660.1"/>
</dbReference>